<reference evidence="2" key="2">
    <citation type="submission" date="2021-03" db="UniProtKB">
        <authorList>
            <consortium name="EnsemblPlants"/>
        </authorList>
    </citation>
    <scope>IDENTIFICATION</scope>
</reference>
<proteinExistence type="predicted"/>
<reference evidence="2" key="1">
    <citation type="submission" date="2018-11" db="EMBL/GenBank/DDBJ databases">
        <authorList>
            <person name="Grassa J C."/>
        </authorList>
    </citation>
    <scope>NUCLEOTIDE SEQUENCE [LARGE SCALE GENOMIC DNA]</scope>
</reference>
<name>A0A803R6T8_CANSA</name>
<dbReference type="Proteomes" id="UP000596661">
    <property type="component" value="Chromosome 6"/>
</dbReference>
<keyword evidence="3" id="KW-1185">Reference proteome</keyword>
<evidence type="ECO:0000313" key="3">
    <source>
        <dbReference type="Proteomes" id="UP000596661"/>
    </source>
</evidence>
<organism evidence="2 3">
    <name type="scientific">Cannabis sativa</name>
    <name type="common">Hemp</name>
    <name type="synonym">Marijuana</name>
    <dbReference type="NCBI Taxonomy" id="3483"/>
    <lineage>
        <taxon>Eukaryota</taxon>
        <taxon>Viridiplantae</taxon>
        <taxon>Streptophyta</taxon>
        <taxon>Embryophyta</taxon>
        <taxon>Tracheophyta</taxon>
        <taxon>Spermatophyta</taxon>
        <taxon>Magnoliopsida</taxon>
        <taxon>eudicotyledons</taxon>
        <taxon>Gunneridae</taxon>
        <taxon>Pentapetalae</taxon>
        <taxon>rosids</taxon>
        <taxon>fabids</taxon>
        <taxon>Rosales</taxon>
        <taxon>Cannabaceae</taxon>
        <taxon>Cannabis</taxon>
    </lineage>
</organism>
<evidence type="ECO:0000256" key="1">
    <source>
        <dbReference type="SAM" id="MobiDB-lite"/>
    </source>
</evidence>
<protein>
    <submittedName>
        <fullName evidence="2">Uncharacterized protein</fullName>
    </submittedName>
</protein>
<sequence length="92" mass="9877">MASLGRETNIPTPPFKEGSDFGAGKKVHKSTDPKQSHGNDVTFSTFHPDPNSSETNPKFLQSVNAMSAPVALIFGLSRLASLVSQISIDFLM</sequence>
<dbReference type="EMBL" id="UZAU01000615">
    <property type="status" value="NOT_ANNOTATED_CDS"/>
    <property type="molecule type" value="Genomic_DNA"/>
</dbReference>
<dbReference type="EnsemblPlants" id="novel_model_5770_5bd9a17a">
    <property type="protein sequence ID" value="cds.novel_model_5770_5bd9a17a"/>
    <property type="gene ID" value="novel_gene_2975_5bd9a17a"/>
</dbReference>
<dbReference type="AlphaFoldDB" id="A0A803R6T8"/>
<feature type="compositionally biased region" description="Polar residues" evidence="1">
    <location>
        <begin position="38"/>
        <end position="58"/>
    </location>
</feature>
<feature type="region of interest" description="Disordered" evidence="1">
    <location>
        <begin position="1"/>
        <end position="58"/>
    </location>
</feature>
<evidence type="ECO:0000313" key="2">
    <source>
        <dbReference type="EnsemblPlants" id="cds.novel_model_5770_5bd9a17a"/>
    </source>
</evidence>
<accession>A0A803R6T8</accession>
<dbReference type="Gramene" id="novel_model_5770_5bd9a17a">
    <property type="protein sequence ID" value="cds.novel_model_5770_5bd9a17a"/>
    <property type="gene ID" value="novel_gene_2975_5bd9a17a"/>
</dbReference>